<evidence type="ECO:0000313" key="5">
    <source>
        <dbReference type="EMBL" id="SAM85466.1"/>
    </source>
</evidence>
<dbReference type="Pfam" id="PF01535">
    <property type="entry name" value="PPR"/>
    <property type="match status" value="2"/>
</dbReference>
<dbReference type="InterPro" id="IPR002885">
    <property type="entry name" value="PPR_rpt"/>
</dbReference>
<evidence type="ECO:0000313" key="8">
    <source>
        <dbReference type="Proteomes" id="UP000658997"/>
    </source>
</evidence>
<dbReference type="Proteomes" id="UP000658997">
    <property type="component" value="Unassembled WGS sequence"/>
</dbReference>
<evidence type="ECO:0000256" key="4">
    <source>
        <dbReference type="SAM" id="MobiDB-lite"/>
    </source>
</evidence>
<evidence type="ECO:0000256" key="1">
    <source>
        <dbReference type="ARBA" id="ARBA00022737"/>
    </source>
</evidence>
<feature type="coiled-coil region" evidence="3">
    <location>
        <begin position="830"/>
        <end position="857"/>
    </location>
</feature>
<dbReference type="AlphaFoldDB" id="A0A1K0GBN6"/>
<sequence>MLVSKTVNRIQVGLCRFLHSSRNASKPSLQENSTSAFAYSIGAPSRPQVSGQAGSSRPRHLLPSTAQSKPSQARPKRKRQQRALLRLDPRHPIVALLAPTPSTSSVDESQNPFQGRAKKLSHLHVALQTGSADAVWSAYLEARHHRHGDDRSSKSMAGSTLGDNVTPEECRQVLNVIGNDATKTKRGLNRVLRLMSDLRDQQRHLLVLLQQASQLECAGQSRALTEELKAWDAVFSPKLFNTTIGLIGRSLRSVGLDEVDQILDQLLTYEANEQARMPHGSRRSHHADYAAGPRLSGKTLNHLHSSKLRGKQRQVDFPDLATYNTILDIITRTVHRSDPARRSAAKEERSDEEVDDDAMSKLTEQHLASHSAQVNASLASKLRRFYLNPDAAPVHLDAHERADRLFHSVLERMQRISHIEPDHITFNIMITMYCLLDRWDAVHRIVRSADDKGVLNINCVNNALGHWLVRGPASAKRLGNDRASEQTATDTALDVYRQLRQNLVHAELASHDSTIAYGDRDTKSLVHHHSDSPAELGPLSWPDSNERPASDRSSNLAASGGNVAIEATLGISRLPINIVPDEITHALLINSLARDGRFADALSVFKDLVSTPIRLFAKGRKGGNIGADDAESADEGTDEKTMQPTLAIFDSFFRGFSRHGRPSTALILDLEHPERSTWEEAASRRPEEGEGGSQQSALQSNEDGRHAQQLQLWNIKTFQQIFDAFLNFEPDLSQVLASGANDRSVKAAARTISTPLGWLTSTEKRRLDGLRRTPSTNQLFWIFTAIRRVSNDHAGWSLAMWQKVVDKFGPRDAATSSSHDGLGWIGFRLDNRLARVLEHLEARLAQEQHEEEQASDIAG</sequence>
<dbReference type="PROSITE" id="PS51375">
    <property type="entry name" value="PPR"/>
    <property type="match status" value="1"/>
</dbReference>
<feature type="compositionally biased region" description="Basic and acidic residues" evidence="4">
    <location>
        <begin position="337"/>
        <end position="349"/>
    </location>
</feature>
<feature type="repeat" description="PPR" evidence="2">
    <location>
        <begin position="581"/>
        <end position="615"/>
    </location>
</feature>
<dbReference type="PANTHER" id="PTHR47942">
    <property type="entry name" value="TETRATRICOPEPTIDE REPEAT (TPR)-LIKE SUPERFAMILY PROTEIN-RELATED"/>
    <property type="match status" value="1"/>
</dbReference>
<dbReference type="EMBL" id="ULHB01000136">
    <property type="protein sequence ID" value="SYW82892.1"/>
    <property type="molecule type" value="Genomic_DNA"/>
</dbReference>
<feature type="compositionally biased region" description="Basic and acidic residues" evidence="4">
    <location>
        <begin position="677"/>
        <end position="688"/>
    </location>
</feature>
<feature type="region of interest" description="Disordered" evidence="4">
    <location>
        <begin position="677"/>
        <end position="703"/>
    </location>
</feature>
<keyword evidence="1" id="KW-0677">Repeat</keyword>
<evidence type="ECO:0000256" key="2">
    <source>
        <dbReference type="PROSITE-ProRule" id="PRU00708"/>
    </source>
</evidence>
<protein>
    <submittedName>
        <fullName evidence="5">Uncharacterized protein</fullName>
    </submittedName>
</protein>
<dbReference type="Proteomes" id="UP000179920">
    <property type="component" value="Chromosome XVII"/>
</dbReference>
<name>A0A1K0GBN6_9BASI</name>
<accession>A0A1K0GBN6</accession>
<feature type="region of interest" description="Disordered" evidence="4">
    <location>
        <begin position="41"/>
        <end position="92"/>
    </location>
</feature>
<dbReference type="Gene3D" id="1.25.40.10">
    <property type="entry name" value="Tetratricopeptide repeat domain"/>
    <property type="match status" value="1"/>
</dbReference>
<dbReference type="InterPro" id="IPR051222">
    <property type="entry name" value="PPR/CCM1_RNA-binding"/>
</dbReference>
<keyword evidence="8" id="KW-1185">Reference proteome</keyword>
<evidence type="ECO:0000256" key="3">
    <source>
        <dbReference type="SAM" id="Coils"/>
    </source>
</evidence>
<dbReference type="OrthoDB" id="1908178at2759"/>
<dbReference type="NCBIfam" id="TIGR00756">
    <property type="entry name" value="PPR"/>
    <property type="match status" value="1"/>
</dbReference>
<reference evidence="7" key="1">
    <citation type="submission" date="2016-04" db="EMBL/GenBank/DDBJ databases">
        <authorList>
            <person name="Guldener U."/>
            <person name="Guldener U."/>
        </authorList>
    </citation>
    <scope>NUCLEOTIDE SEQUENCE [LARGE SCALE GENOMIC DNA]</scope>
    <source>
        <strain evidence="7">UB2112</strain>
    </source>
</reference>
<dbReference type="PANTHER" id="PTHR47942:SF82">
    <property type="entry name" value="PENTACOTRIPEPTIDE-REPEAT REGION OF PRORP DOMAIN-CONTAINING PROTEIN"/>
    <property type="match status" value="1"/>
</dbReference>
<organism evidence="5 7">
    <name type="scientific">Ustilago bromivora</name>
    <dbReference type="NCBI Taxonomy" id="307758"/>
    <lineage>
        <taxon>Eukaryota</taxon>
        <taxon>Fungi</taxon>
        <taxon>Dikarya</taxon>
        <taxon>Basidiomycota</taxon>
        <taxon>Ustilaginomycotina</taxon>
        <taxon>Ustilaginomycetes</taxon>
        <taxon>Ustilaginales</taxon>
        <taxon>Ustilaginaceae</taxon>
        <taxon>Ustilago</taxon>
    </lineage>
</organism>
<reference evidence="5" key="2">
    <citation type="submission" date="2016-04" db="EMBL/GenBank/DDBJ databases">
        <authorList>
            <person name="Evans L.H."/>
            <person name="Alamgir A."/>
            <person name="Owens N."/>
            <person name="Weber N.D."/>
            <person name="Virtaneva K."/>
            <person name="Barbian K."/>
            <person name="Babar A."/>
            <person name="Rosenke K."/>
        </authorList>
    </citation>
    <scope>NUCLEOTIDE SEQUENCE</scope>
    <source>
        <strain evidence="5">UB2112</strain>
    </source>
</reference>
<feature type="region of interest" description="Disordered" evidence="4">
    <location>
        <begin position="337"/>
        <end position="358"/>
    </location>
</feature>
<evidence type="ECO:0000313" key="6">
    <source>
        <dbReference type="EMBL" id="SYW82892.1"/>
    </source>
</evidence>
<keyword evidence="3" id="KW-0175">Coiled coil</keyword>
<dbReference type="EMBL" id="LT558133">
    <property type="protein sequence ID" value="SAM85466.1"/>
    <property type="molecule type" value="Genomic_DNA"/>
</dbReference>
<feature type="region of interest" description="Disordered" evidence="4">
    <location>
        <begin position="275"/>
        <end position="300"/>
    </location>
</feature>
<proteinExistence type="predicted"/>
<reference evidence="6" key="3">
    <citation type="submission" date="2018-08" db="EMBL/GenBank/DDBJ databases">
        <authorList>
            <person name="Guldener U."/>
        </authorList>
    </citation>
    <scope>NUCLEOTIDE SEQUENCE</scope>
    <source>
        <strain evidence="6">UB2</strain>
    </source>
</reference>
<gene>
    <name evidence="6" type="ORF">UBRO2_05014</name>
    <name evidence="5" type="ORF">UBRO_07287</name>
</gene>
<dbReference type="InterPro" id="IPR011990">
    <property type="entry name" value="TPR-like_helical_dom_sf"/>
</dbReference>
<feature type="region of interest" description="Disordered" evidence="4">
    <location>
        <begin position="524"/>
        <end position="557"/>
    </location>
</feature>
<evidence type="ECO:0000313" key="7">
    <source>
        <dbReference type="Proteomes" id="UP000179920"/>
    </source>
</evidence>